<keyword evidence="5 7" id="KW-0862">Zinc</keyword>
<evidence type="ECO:0000256" key="1">
    <source>
        <dbReference type="ARBA" id="ARBA00006040"/>
    </source>
</evidence>
<dbReference type="RefSeq" id="WP_347921602.1">
    <property type="nucleotide sequence ID" value="NZ_JBDXMX010000007.1"/>
</dbReference>
<name>A0ABV0ILS1_9MICC</name>
<evidence type="ECO:0000256" key="4">
    <source>
        <dbReference type="ARBA" id="ARBA00022801"/>
    </source>
</evidence>
<proteinExistence type="inferred from homology"/>
<comment type="cofactor">
    <cofactor evidence="7">
        <name>Zn(2+)</name>
        <dbReference type="ChEBI" id="CHEBI:29105"/>
    </cofactor>
    <text evidence="7">Binds 1 zinc ion.</text>
</comment>
<reference evidence="9 10" key="1">
    <citation type="submission" date="2024-05" db="EMBL/GenBank/DDBJ databases">
        <authorList>
            <person name="Yi C."/>
        </authorList>
    </citation>
    <scope>NUCLEOTIDE SEQUENCE [LARGE SCALE GENOMIC DNA]</scope>
    <source>
        <strain evidence="9 10">XS13</strain>
    </source>
</reference>
<comment type="caution">
    <text evidence="9">The sequence shown here is derived from an EMBL/GenBank/DDBJ whole genome shotgun (WGS) entry which is preliminary data.</text>
</comment>
<dbReference type="Gene3D" id="1.10.1370.40">
    <property type="match status" value="3"/>
</dbReference>
<protein>
    <submittedName>
        <fullName evidence="9">M3 family metallopeptidase</fullName>
        <ecNumber evidence="9">3.4.24.-</ecNumber>
    </submittedName>
</protein>
<keyword evidence="10" id="KW-1185">Reference proteome</keyword>
<dbReference type="EMBL" id="JBDXMX010000007">
    <property type="protein sequence ID" value="MEO9248933.1"/>
    <property type="molecule type" value="Genomic_DNA"/>
</dbReference>
<evidence type="ECO:0000313" key="10">
    <source>
        <dbReference type="Proteomes" id="UP001484097"/>
    </source>
</evidence>
<evidence type="ECO:0000256" key="6">
    <source>
        <dbReference type="ARBA" id="ARBA00023049"/>
    </source>
</evidence>
<evidence type="ECO:0000259" key="8">
    <source>
        <dbReference type="Pfam" id="PF01432"/>
    </source>
</evidence>
<dbReference type="InterPro" id="IPR045090">
    <property type="entry name" value="Pept_M3A_M3B"/>
</dbReference>
<evidence type="ECO:0000313" key="9">
    <source>
        <dbReference type="EMBL" id="MEO9248933.1"/>
    </source>
</evidence>
<dbReference type="InterPro" id="IPR034005">
    <property type="entry name" value="M3A_DCP"/>
</dbReference>
<evidence type="ECO:0000256" key="7">
    <source>
        <dbReference type="RuleBase" id="RU003435"/>
    </source>
</evidence>
<organism evidence="9 10">
    <name type="scientific">Citricoccus nitrophenolicus</name>
    <dbReference type="NCBI Taxonomy" id="863575"/>
    <lineage>
        <taxon>Bacteria</taxon>
        <taxon>Bacillati</taxon>
        <taxon>Actinomycetota</taxon>
        <taxon>Actinomycetes</taxon>
        <taxon>Micrococcales</taxon>
        <taxon>Micrococcaceae</taxon>
        <taxon>Citricoccus</taxon>
    </lineage>
</organism>
<dbReference type="InterPro" id="IPR001567">
    <property type="entry name" value="Pept_M3A_M3B_dom"/>
</dbReference>
<dbReference type="SUPFAM" id="SSF55486">
    <property type="entry name" value="Metalloproteases ('zincins'), catalytic domain"/>
    <property type="match status" value="1"/>
</dbReference>
<keyword evidence="6 7" id="KW-0482">Metalloprotease</keyword>
<keyword evidence="2 7" id="KW-0645">Protease</keyword>
<feature type="domain" description="Peptidase M3A/M3B catalytic" evidence="8">
    <location>
        <begin position="235"/>
        <end position="679"/>
    </location>
</feature>
<dbReference type="GO" id="GO:0016787">
    <property type="term" value="F:hydrolase activity"/>
    <property type="evidence" value="ECO:0007669"/>
    <property type="project" value="UniProtKB-KW"/>
</dbReference>
<keyword evidence="3 7" id="KW-0479">Metal-binding</keyword>
<keyword evidence="4 7" id="KW-0378">Hydrolase</keyword>
<gene>
    <name evidence="9" type="ORF">ABDK96_14710</name>
</gene>
<dbReference type="PANTHER" id="PTHR43660:SF1">
    <property type="entry name" value="DIPEPTIDYL CARBOXYPEPTIDASE"/>
    <property type="match status" value="1"/>
</dbReference>
<evidence type="ECO:0000256" key="3">
    <source>
        <dbReference type="ARBA" id="ARBA00022723"/>
    </source>
</evidence>
<evidence type="ECO:0000256" key="5">
    <source>
        <dbReference type="ARBA" id="ARBA00022833"/>
    </source>
</evidence>
<sequence length="681" mass="75018">MTENPLLTPSTLPYGLPDFAAISDEHFLPAFRSGMAQHREELRAIAADPAEATFENTFQAFERSGGPLRRVQMVFSNLVAADGTDTRQAIDEEISPELAAHEDAIYLDEDLYRRLAGLDLDAAGGAGERLDGEDRRLAEEVLKRFRLLGAELDAASKARLAFLNERLAVLSSQYGRRMVAENAASAVWFGTAAELAGLSEQDLSSAAAAAREAGHQGGYLLTLSMFTSQPWLAVVEDRESRRRIHEAAWRRGTTPGEHYALDLAVEQATLRAEKAGLLGYPSWAEYALVDRTAPGLGAVRELLERVIPAATANARRERATVQALAGHPIEPWDWPFYAARVEREQYRVDAAGLRSHFELDRVLRDGVFAAAGALYGLSFREREDLSGYAPGVRVWEVSDDGPSGPPVGLGLFVGDFFTRPTKSGGAWMNSFREASTFLGERPVVSNNLNIPQPAQGEPALLTVDQVNTLFHEFGHALHGLLSTARYATLSGTAVPRDFVEFPSQVNEMWMYWPQIVAGYARHVATGEAIDPELLEAIEASALWGEGHRTTEYLGAALLDLAWHALAPGTTVEDPLAFEAEHLVAAGLDPELVPPRYRSSYFKHIFAGGYAAGYYSYLWSEMLDADTVEWFRSHGGLTRQNGERFRAELLSRGNTRDPMESYRAFSGRDADPEHLLRRRGLL</sequence>
<dbReference type="Proteomes" id="UP001484097">
    <property type="component" value="Unassembled WGS sequence"/>
</dbReference>
<accession>A0ABV0ILS1</accession>
<dbReference type="Pfam" id="PF01432">
    <property type="entry name" value="Peptidase_M3"/>
    <property type="match status" value="1"/>
</dbReference>
<dbReference type="CDD" id="cd06456">
    <property type="entry name" value="M3A_DCP"/>
    <property type="match status" value="1"/>
</dbReference>
<comment type="similarity">
    <text evidence="1 7">Belongs to the peptidase M3 family.</text>
</comment>
<dbReference type="EC" id="3.4.24.-" evidence="9"/>
<dbReference type="PANTHER" id="PTHR43660">
    <property type="entry name" value="DIPEPTIDYL CARBOXYPEPTIDASE"/>
    <property type="match status" value="1"/>
</dbReference>
<evidence type="ECO:0000256" key="2">
    <source>
        <dbReference type="ARBA" id="ARBA00022670"/>
    </source>
</evidence>